<accession>A0A1E5GA91</accession>
<dbReference type="Gene3D" id="3.40.50.1360">
    <property type="match status" value="1"/>
</dbReference>
<dbReference type="SMART" id="SM00420">
    <property type="entry name" value="HTH_DEOR"/>
    <property type="match status" value="1"/>
</dbReference>
<feature type="domain" description="HTH deoR-type" evidence="4">
    <location>
        <begin position="2"/>
        <end position="57"/>
    </location>
</feature>
<dbReference type="InterPro" id="IPR014036">
    <property type="entry name" value="DeoR-like_C"/>
</dbReference>
<gene>
    <name evidence="5" type="ORF">BCR21_14585</name>
</gene>
<dbReference type="SUPFAM" id="SSF46785">
    <property type="entry name" value="Winged helix' DNA-binding domain"/>
    <property type="match status" value="1"/>
</dbReference>
<dbReference type="RefSeq" id="WP_069647249.1">
    <property type="nucleotide sequence ID" value="NZ_MIJZ01000016.1"/>
</dbReference>
<dbReference type="InterPro" id="IPR018356">
    <property type="entry name" value="Tscrpt_reg_HTH_DeoR_CS"/>
</dbReference>
<dbReference type="Gene3D" id="1.10.10.10">
    <property type="entry name" value="Winged helix-like DNA-binding domain superfamily/Winged helix DNA-binding domain"/>
    <property type="match status" value="1"/>
</dbReference>
<dbReference type="InterPro" id="IPR001034">
    <property type="entry name" value="DeoR_HTH"/>
</dbReference>
<dbReference type="AlphaFoldDB" id="A0A1E5GA91"/>
<comment type="caution">
    <text evidence="5">The sequence shown here is derived from an EMBL/GenBank/DDBJ whole genome shotgun (WGS) entry which is preliminary data.</text>
</comment>
<dbReference type="EMBL" id="MIJZ01000016">
    <property type="protein sequence ID" value="OEG09571.1"/>
    <property type="molecule type" value="Genomic_DNA"/>
</dbReference>
<protein>
    <recommendedName>
        <fullName evidence="4">HTH deoR-type domain-containing protein</fullName>
    </recommendedName>
</protein>
<keyword evidence="1" id="KW-0805">Transcription regulation</keyword>
<dbReference type="SMART" id="SM01134">
    <property type="entry name" value="DeoRC"/>
    <property type="match status" value="1"/>
</dbReference>
<dbReference type="Pfam" id="PF08220">
    <property type="entry name" value="HTH_DeoR"/>
    <property type="match status" value="1"/>
</dbReference>
<evidence type="ECO:0000256" key="1">
    <source>
        <dbReference type="ARBA" id="ARBA00023015"/>
    </source>
</evidence>
<evidence type="ECO:0000313" key="5">
    <source>
        <dbReference type="EMBL" id="OEG09571.1"/>
    </source>
</evidence>
<dbReference type="PROSITE" id="PS00894">
    <property type="entry name" value="HTH_DEOR_1"/>
    <property type="match status" value="1"/>
</dbReference>
<dbReference type="GO" id="GO:0003700">
    <property type="term" value="F:DNA-binding transcription factor activity"/>
    <property type="evidence" value="ECO:0007669"/>
    <property type="project" value="InterPro"/>
</dbReference>
<evidence type="ECO:0000256" key="3">
    <source>
        <dbReference type="ARBA" id="ARBA00023163"/>
    </source>
</evidence>
<sequence length="245" mass="27594">MLPFERKEKIKEELLKGYININELAQLLKVSEITVRRDLKQLEKEGVIEVFHGGVAKLIDTTRETSISKRQSIYSENKEQIGIFAASLIEDGDVIFLDSGTTTKAIIPELVKKKELMIVTNGYLNIEACIQHDLPVTVIGGDLKIETMAFVGPLTNKMLDSYHFDKCFLGANGIDYEFGLSNADPNESMVKEKAIKQSVQTYIVSDHSKFDAKSVFKFAELDEVKIITDSCPERYRSCSTILLME</sequence>
<dbReference type="OrthoDB" id="9798651at2"/>
<dbReference type="Proteomes" id="UP000094068">
    <property type="component" value="Unassembled WGS sequence"/>
</dbReference>
<dbReference type="PROSITE" id="PS51000">
    <property type="entry name" value="HTH_DEOR_2"/>
    <property type="match status" value="1"/>
</dbReference>
<dbReference type="GO" id="GO:0003677">
    <property type="term" value="F:DNA binding"/>
    <property type="evidence" value="ECO:0007669"/>
    <property type="project" value="UniProtKB-KW"/>
</dbReference>
<dbReference type="Pfam" id="PF00455">
    <property type="entry name" value="DeoRC"/>
    <property type="match status" value="1"/>
</dbReference>
<dbReference type="PRINTS" id="PR00037">
    <property type="entry name" value="HTHLACR"/>
</dbReference>
<dbReference type="PANTHER" id="PTHR30363:SF44">
    <property type="entry name" value="AGA OPERON TRANSCRIPTIONAL REPRESSOR-RELATED"/>
    <property type="match status" value="1"/>
</dbReference>
<keyword evidence="3" id="KW-0804">Transcription</keyword>
<dbReference type="SUPFAM" id="SSF100950">
    <property type="entry name" value="NagB/RpiA/CoA transferase-like"/>
    <property type="match status" value="1"/>
</dbReference>
<dbReference type="STRING" id="903984.BCR21_14585"/>
<proteinExistence type="predicted"/>
<evidence type="ECO:0000256" key="2">
    <source>
        <dbReference type="ARBA" id="ARBA00023125"/>
    </source>
</evidence>
<reference evidence="6" key="1">
    <citation type="submission" date="2016-09" db="EMBL/GenBank/DDBJ databases">
        <authorList>
            <person name="Gulvik C.A."/>
        </authorList>
    </citation>
    <scope>NUCLEOTIDE SEQUENCE [LARGE SCALE GENOMIC DNA]</scope>
    <source>
        <strain evidence="6">DSM 23328</strain>
    </source>
</reference>
<dbReference type="PANTHER" id="PTHR30363">
    <property type="entry name" value="HTH-TYPE TRANSCRIPTIONAL REGULATOR SRLR-RELATED"/>
    <property type="match status" value="1"/>
</dbReference>
<organism evidence="5 6">
    <name type="scientific">Enterococcus ureasiticus</name>
    <dbReference type="NCBI Taxonomy" id="903984"/>
    <lineage>
        <taxon>Bacteria</taxon>
        <taxon>Bacillati</taxon>
        <taxon>Bacillota</taxon>
        <taxon>Bacilli</taxon>
        <taxon>Lactobacillales</taxon>
        <taxon>Enterococcaceae</taxon>
        <taxon>Enterococcus</taxon>
    </lineage>
</organism>
<dbReference type="InterPro" id="IPR050313">
    <property type="entry name" value="Carb_Metab_HTH_regulators"/>
</dbReference>
<evidence type="ECO:0000313" key="6">
    <source>
        <dbReference type="Proteomes" id="UP000094068"/>
    </source>
</evidence>
<keyword evidence="2" id="KW-0238">DNA-binding</keyword>
<name>A0A1E5GA91_9ENTE</name>
<evidence type="ECO:0000259" key="4">
    <source>
        <dbReference type="PROSITE" id="PS51000"/>
    </source>
</evidence>
<dbReference type="InterPro" id="IPR036390">
    <property type="entry name" value="WH_DNA-bd_sf"/>
</dbReference>
<keyword evidence="6" id="KW-1185">Reference proteome</keyword>
<dbReference type="InterPro" id="IPR036388">
    <property type="entry name" value="WH-like_DNA-bd_sf"/>
</dbReference>
<dbReference type="InterPro" id="IPR037171">
    <property type="entry name" value="NagB/RpiA_transferase-like"/>
</dbReference>